<feature type="domain" description="GST N-terminal" evidence="2">
    <location>
        <begin position="1"/>
        <end position="80"/>
    </location>
</feature>
<organism evidence="4 5">
    <name type="scientific">Pararhodobacter zhoushanensis</name>
    <dbReference type="NCBI Taxonomy" id="2479545"/>
    <lineage>
        <taxon>Bacteria</taxon>
        <taxon>Pseudomonadati</taxon>
        <taxon>Pseudomonadota</taxon>
        <taxon>Alphaproteobacteria</taxon>
        <taxon>Rhodobacterales</taxon>
        <taxon>Paracoccaceae</taxon>
        <taxon>Pararhodobacter</taxon>
    </lineage>
</organism>
<evidence type="ECO:0000259" key="3">
    <source>
        <dbReference type="PROSITE" id="PS50405"/>
    </source>
</evidence>
<dbReference type="RefSeq" id="WP_264507205.1">
    <property type="nucleotide sequence ID" value="NZ_JAPDFL010000001.1"/>
</dbReference>
<dbReference type="Gene3D" id="3.40.30.10">
    <property type="entry name" value="Glutaredoxin"/>
    <property type="match status" value="1"/>
</dbReference>
<dbReference type="Gene3D" id="1.20.1050.10">
    <property type="match status" value="1"/>
</dbReference>
<dbReference type="PANTHER" id="PTHR44051:SF8">
    <property type="entry name" value="GLUTATHIONE S-TRANSFERASE GSTA"/>
    <property type="match status" value="1"/>
</dbReference>
<dbReference type="SFLD" id="SFLDS00019">
    <property type="entry name" value="Glutathione_Transferase_(cytos"/>
    <property type="match status" value="1"/>
</dbReference>
<feature type="domain" description="GST C-terminal" evidence="3">
    <location>
        <begin position="84"/>
        <end position="221"/>
    </location>
</feature>
<dbReference type="PROSITE" id="PS50404">
    <property type="entry name" value="GST_NTER"/>
    <property type="match status" value="1"/>
</dbReference>
<name>A0ABT3H3X7_9RHOB</name>
<evidence type="ECO:0000256" key="1">
    <source>
        <dbReference type="SAM" id="MobiDB-lite"/>
    </source>
</evidence>
<evidence type="ECO:0000313" key="5">
    <source>
        <dbReference type="Proteomes" id="UP001208938"/>
    </source>
</evidence>
<dbReference type="InterPro" id="IPR010987">
    <property type="entry name" value="Glutathione-S-Trfase_C-like"/>
</dbReference>
<dbReference type="Proteomes" id="UP001208938">
    <property type="component" value="Unassembled WGS sequence"/>
</dbReference>
<dbReference type="CDD" id="cd03057">
    <property type="entry name" value="GST_N_Beta"/>
    <property type="match status" value="1"/>
</dbReference>
<dbReference type="SUPFAM" id="SSF47616">
    <property type="entry name" value="GST C-terminal domain-like"/>
    <property type="match status" value="1"/>
</dbReference>
<dbReference type="SUPFAM" id="SSF52833">
    <property type="entry name" value="Thioredoxin-like"/>
    <property type="match status" value="1"/>
</dbReference>
<feature type="region of interest" description="Disordered" evidence="1">
    <location>
        <begin position="201"/>
        <end position="226"/>
    </location>
</feature>
<gene>
    <name evidence="4" type="ORF">OKW52_19660</name>
</gene>
<keyword evidence="5" id="KW-1185">Reference proteome</keyword>
<dbReference type="InterPro" id="IPR004045">
    <property type="entry name" value="Glutathione_S-Trfase_N"/>
</dbReference>
<dbReference type="PROSITE" id="PS50405">
    <property type="entry name" value="GST_CTER"/>
    <property type="match status" value="1"/>
</dbReference>
<reference evidence="4 5" key="1">
    <citation type="submission" date="2022-10" db="EMBL/GenBank/DDBJ databases">
        <title>Pararhodobacter sp. nov., isolated from marine algae.</title>
        <authorList>
            <person name="Choi B.J."/>
            <person name="Kim J.M."/>
            <person name="Lee J.K."/>
            <person name="Choi D.G."/>
            <person name="Jeon C.O."/>
        </authorList>
    </citation>
    <scope>NUCLEOTIDE SEQUENCE [LARGE SCALE GENOMIC DNA]</scope>
    <source>
        <strain evidence="4 5">ZQ420</strain>
    </source>
</reference>
<dbReference type="InterPro" id="IPR036249">
    <property type="entry name" value="Thioredoxin-like_sf"/>
</dbReference>
<dbReference type="Pfam" id="PF13410">
    <property type="entry name" value="GST_C_2"/>
    <property type="match status" value="1"/>
</dbReference>
<evidence type="ECO:0000259" key="2">
    <source>
        <dbReference type="PROSITE" id="PS50404"/>
    </source>
</evidence>
<proteinExistence type="predicted"/>
<sequence>MLTLHYAPDNASLIVRLALLELGVPFATTLVDRRARQHKSAAYRALNPAGLIPVLETPEGPVSETAAVLLWLVDRYGALGPHVGEAGRGAFLKWLFFTSNTLHADLRMVFYPGQYAPGAEAALHAGITARLQQHYALLDALCGTVPWFGGAEPSVLDLYAAATLRWATLYAPGGAWFSLADCPNLRAMVARLETRASVATASSAEGLGPHPFTDPQPCRPPEGSAT</sequence>
<dbReference type="Pfam" id="PF13409">
    <property type="entry name" value="GST_N_2"/>
    <property type="match status" value="1"/>
</dbReference>
<evidence type="ECO:0000313" key="4">
    <source>
        <dbReference type="EMBL" id="MCW1934408.1"/>
    </source>
</evidence>
<protein>
    <submittedName>
        <fullName evidence="4">Glutathione S-transferase family protein</fullName>
    </submittedName>
</protein>
<dbReference type="PANTHER" id="PTHR44051">
    <property type="entry name" value="GLUTATHIONE S-TRANSFERASE-RELATED"/>
    <property type="match status" value="1"/>
</dbReference>
<dbReference type="SFLD" id="SFLDG00358">
    <property type="entry name" value="Main_(cytGST)"/>
    <property type="match status" value="1"/>
</dbReference>
<dbReference type="EMBL" id="JAPDFL010000001">
    <property type="protein sequence ID" value="MCW1934408.1"/>
    <property type="molecule type" value="Genomic_DNA"/>
</dbReference>
<comment type="caution">
    <text evidence="4">The sequence shown here is derived from an EMBL/GenBank/DDBJ whole genome shotgun (WGS) entry which is preliminary data.</text>
</comment>
<dbReference type="InterPro" id="IPR040079">
    <property type="entry name" value="Glutathione_S-Trfase"/>
</dbReference>
<accession>A0ABT3H3X7</accession>
<dbReference type="InterPro" id="IPR036282">
    <property type="entry name" value="Glutathione-S-Trfase_C_sf"/>
</dbReference>